<dbReference type="PANTHER" id="PTHR32546:SF29">
    <property type="entry name" value="G-PROTEIN COUPLED RECEPTORS FAMILY 3 PROFILE DOMAIN-CONTAINING PROTEIN"/>
    <property type="match status" value="1"/>
</dbReference>
<evidence type="ECO:0000256" key="1">
    <source>
        <dbReference type="ARBA" id="ARBA00004651"/>
    </source>
</evidence>
<dbReference type="Proteomes" id="UP001208570">
    <property type="component" value="Unassembled WGS sequence"/>
</dbReference>
<reference evidence="10" key="1">
    <citation type="journal article" date="2023" name="Mol. Biol. Evol.">
        <title>Third-Generation Sequencing Reveals the Adaptive Role of the Epigenome in Three Deep-Sea Polychaetes.</title>
        <authorList>
            <person name="Perez M."/>
            <person name="Aroh O."/>
            <person name="Sun Y."/>
            <person name="Lan Y."/>
            <person name="Juniper S.K."/>
            <person name="Young C.R."/>
            <person name="Angers B."/>
            <person name="Qian P.Y."/>
        </authorList>
    </citation>
    <scope>NUCLEOTIDE SEQUENCE</scope>
    <source>
        <strain evidence="10">P08H-3</strain>
    </source>
</reference>
<evidence type="ECO:0000313" key="11">
    <source>
        <dbReference type="Proteomes" id="UP001208570"/>
    </source>
</evidence>
<protein>
    <submittedName>
        <fullName evidence="10">Uncharacterized protein</fullName>
    </submittedName>
</protein>
<keyword evidence="9" id="KW-0732">Signal</keyword>
<keyword evidence="6" id="KW-0325">Glycoprotein</keyword>
<keyword evidence="4" id="KW-0297">G-protein coupled receptor</keyword>
<dbReference type="GO" id="GO:0005886">
    <property type="term" value="C:plasma membrane"/>
    <property type="evidence" value="ECO:0007669"/>
    <property type="project" value="UniProtKB-SubCell"/>
</dbReference>
<feature type="signal peptide" evidence="9">
    <location>
        <begin position="1"/>
        <end position="19"/>
    </location>
</feature>
<dbReference type="InterPro" id="IPR043458">
    <property type="entry name" value="GPR158/179"/>
</dbReference>
<keyword evidence="11" id="KW-1185">Reference proteome</keyword>
<proteinExistence type="inferred from homology"/>
<sequence length="215" mass="24100">MLAKLNLLLLAVFLSRVIGQEILDSGSGEVDGDRFQSDPSPGGDSGYSDMDPESVSDIVDQFLSVVEQYERNKDNCTPGVTFSLGPGVVAQYGIQRFKAQAMVAVNRANFLTRLWKGLSGPILQSDYFFYTAVRSMVESDPDLFAAGNCYDKNEYKDYMLFCPYALRMPDNPNHILVKDLSVEYKYLGNDSEFFFMPKTKANKKLHGIYNFSIGK</sequence>
<evidence type="ECO:0000256" key="4">
    <source>
        <dbReference type="ARBA" id="ARBA00023040"/>
    </source>
</evidence>
<feature type="chain" id="PRO_5042085723" evidence="9">
    <location>
        <begin position="20"/>
        <end position="215"/>
    </location>
</feature>
<evidence type="ECO:0000256" key="9">
    <source>
        <dbReference type="SAM" id="SignalP"/>
    </source>
</evidence>
<comment type="caution">
    <text evidence="10">The sequence shown here is derived from an EMBL/GenBank/DDBJ whole genome shotgun (WGS) entry which is preliminary data.</text>
</comment>
<evidence type="ECO:0000256" key="2">
    <source>
        <dbReference type="ARBA" id="ARBA00007242"/>
    </source>
</evidence>
<keyword evidence="3" id="KW-1003">Cell membrane</keyword>
<evidence type="ECO:0000313" key="10">
    <source>
        <dbReference type="EMBL" id="KAK2152981.1"/>
    </source>
</evidence>
<dbReference type="AlphaFoldDB" id="A0AAD9N2V1"/>
<name>A0AAD9N2V1_9ANNE</name>
<accession>A0AAD9N2V1</accession>
<dbReference type="Gene3D" id="3.30.450.20">
    <property type="entry name" value="PAS domain"/>
    <property type="match status" value="1"/>
</dbReference>
<evidence type="ECO:0000256" key="7">
    <source>
        <dbReference type="ARBA" id="ARBA00023224"/>
    </source>
</evidence>
<evidence type="ECO:0000256" key="8">
    <source>
        <dbReference type="SAM" id="MobiDB-lite"/>
    </source>
</evidence>
<keyword evidence="5" id="KW-0675">Receptor</keyword>
<dbReference type="PANTHER" id="PTHR32546">
    <property type="entry name" value="G-PROTEIN COUPLED RECEPTOR 158-RELATED"/>
    <property type="match status" value="1"/>
</dbReference>
<evidence type="ECO:0000256" key="3">
    <source>
        <dbReference type="ARBA" id="ARBA00022475"/>
    </source>
</evidence>
<evidence type="ECO:0000256" key="5">
    <source>
        <dbReference type="ARBA" id="ARBA00023170"/>
    </source>
</evidence>
<comment type="subcellular location">
    <subcellularLocation>
        <location evidence="1">Cell membrane</location>
        <topology evidence="1">Multi-pass membrane protein</topology>
    </subcellularLocation>
</comment>
<gene>
    <name evidence="10" type="ORF">LSH36_312g03071</name>
</gene>
<dbReference type="GO" id="GO:0004930">
    <property type="term" value="F:G protein-coupled receptor activity"/>
    <property type="evidence" value="ECO:0007669"/>
    <property type="project" value="UniProtKB-KW"/>
</dbReference>
<dbReference type="EMBL" id="JAODUP010000312">
    <property type="protein sequence ID" value="KAK2152981.1"/>
    <property type="molecule type" value="Genomic_DNA"/>
</dbReference>
<keyword evidence="3" id="KW-0472">Membrane</keyword>
<keyword evidence="7" id="KW-0807">Transducer</keyword>
<organism evidence="10 11">
    <name type="scientific">Paralvinella palmiformis</name>
    <dbReference type="NCBI Taxonomy" id="53620"/>
    <lineage>
        <taxon>Eukaryota</taxon>
        <taxon>Metazoa</taxon>
        <taxon>Spiralia</taxon>
        <taxon>Lophotrochozoa</taxon>
        <taxon>Annelida</taxon>
        <taxon>Polychaeta</taxon>
        <taxon>Sedentaria</taxon>
        <taxon>Canalipalpata</taxon>
        <taxon>Terebellida</taxon>
        <taxon>Terebelliformia</taxon>
        <taxon>Alvinellidae</taxon>
        <taxon>Paralvinella</taxon>
    </lineage>
</organism>
<feature type="region of interest" description="Disordered" evidence="8">
    <location>
        <begin position="28"/>
        <end position="50"/>
    </location>
</feature>
<comment type="similarity">
    <text evidence="2">Belongs to the G-protein coupled receptor 3 family.</text>
</comment>
<evidence type="ECO:0000256" key="6">
    <source>
        <dbReference type="ARBA" id="ARBA00023180"/>
    </source>
</evidence>
<feature type="compositionally biased region" description="Low complexity" evidence="8">
    <location>
        <begin position="37"/>
        <end position="49"/>
    </location>
</feature>